<name>A0A5J5BTD9_9ASTE</name>
<evidence type="ECO:0000259" key="3">
    <source>
        <dbReference type="Pfam" id="PF00241"/>
    </source>
</evidence>
<dbReference type="GO" id="GO:0015629">
    <property type="term" value="C:actin cytoskeleton"/>
    <property type="evidence" value="ECO:0007669"/>
    <property type="project" value="InterPro"/>
</dbReference>
<sequence length="104" mass="11658">MKPIHSLQFCILKLQSTTILHIDNFNQVINNQNSQPSPGSIETVKPLEKTGGPAESYDDFAAYLPENDCQYAVYDFDFVTFENCQKSKIFFIACAAAAYLNVIV</sequence>
<dbReference type="OrthoDB" id="10249245at2759"/>
<keyword evidence="5" id="KW-1185">Reference proteome</keyword>
<keyword evidence="2" id="KW-0009">Actin-binding</keyword>
<dbReference type="Pfam" id="PF00241">
    <property type="entry name" value="Cofilin_ADF"/>
    <property type="match status" value="1"/>
</dbReference>
<evidence type="ECO:0000256" key="1">
    <source>
        <dbReference type="ARBA" id="ARBA00006844"/>
    </source>
</evidence>
<dbReference type="Gene3D" id="3.40.20.10">
    <property type="entry name" value="Severin"/>
    <property type="match status" value="1"/>
</dbReference>
<evidence type="ECO:0000313" key="4">
    <source>
        <dbReference type="EMBL" id="KAA8545037.1"/>
    </source>
</evidence>
<dbReference type="AlphaFoldDB" id="A0A5J5BTD9"/>
<protein>
    <recommendedName>
        <fullName evidence="3">ADF-H domain-containing protein</fullName>
    </recommendedName>
</protein>
<reference evidence="4 5" key="1">
    <citation type="submission" date="2019-09" db="EMBL/GenBank/DDBJ databases">
        <title>A chromosome-level genome assembly of the Chinese tupelo Nyssa sinensis.</title>
        <authorList>
            <person name="Yang X."/>
            <person name="Kang M."/>
            <person name="Yang Y."/>
            <person name="Xiong H."/>
            <person name="Wang M."/>
            <person name="Zhang Z."/>
            <person name="Wang Z."/>
            <person name="Wu H."/>
            <person name="Ma T."/>
            <person name="Liu J."/>
            <person name="Xi Z."/>
        </authorList>
    </citation>
    <scope>NUCLEOTIDE SEQUENCE [LARGE SCALE GENOMIC DNA]</scope>
    <source>
        <strain evidence="4">J267</strain>
        <tissue evidence="4">Leaf</tissue>
    </source>
</reference>
<dbReference type="Proteomes" id="UP000325577">
    <property type="component" value="Linkage Group LG10"/>
</dbReference>
<dbReference type="SUPFAM" id="SSF55753">
    <property type="entry name" value="Actin depolymerizing proteins"/>
    <property type="match status" value="1"/>
</dbReference>
<proteinExistence type="inferred from homology"/>
<dbReference type="PANTHER" id="PTHR11913">
    <property type="entry name" value="COFILIN-RELATED"/>
    <property type="match status" value="1"/>
</dbReference>
<dbReference type="InterPro" id="IPR017904">
    <property type="entry name" value="ADF/Cofilin"/>
</dbReference>
<dbReference type="InterPro" id="IPR002108">
    <property type="entry name" value="ADF-H"/>
</dbReference>
<accession>A0A5J5BTD9</accession>
<evidence type="ECO:0000256" key="2">
    <source>
        <dbReference type="ARBA" id="ARBA00023203"/>
    </source>
</evidence>
<feature type="domain" description="ADF-H" evidence="3">
    <location>
        <begin position="43"/>
        <end position="93"/>
    </location>
</feature>
<dbReference type="EMBL" id="CM018033">
    <property type="protein sequence ID" value="KAA8545037.1"/>
    <property type="molecule type" value="Genomic_DNA"/>
</dbReference>
<organism evidence="4 5">
    <name type="scientific">Nyssa sinensis</name>
    <dbReference type="NCBI Taxonomy" id="561372"/>
    <lineage>
        <taxon>Eukaryota</taxon>
        <taxon>Viridiplantae</taxon>
        <taxon>Streptophyta</taxon>
        <taxon>Embryophyta</taxon>
        <taxon>Tracheophyta</taxon>
        <taxon>Spermatophyta</taxon>
        <taxon>Magnoliopsida</taxon>
        <taxon>eudicotyledons</taxon>
        <taxon>Gunneridae</taxon>
        <taxon>Pentapetalae</taxon>
        <taxon>asterids</taxon>
        <taxon>Cornales</taxon>
        <taxon>Nyssaceae</taxon>
        <taxon>Nyssa</taxon>
    </lineage>
</organism>
<dbReference type="GO" id="GO:0003779">
    <property type="term" value="F:actin binding"/>
    <property type="evidence" value="ECO:0007669"/>
    <property type="project" value="UniProtKB-KW"/>
</dbReference>
<dbReference type="InterPro" id="IPR029006">
    <property type="entry name" value="ADF-H/Gelsolin-like_dom_sf"/>
</dbReference>
<evidence type="ECO:0000313" key="5">
    <source>
        <dbReference type="Proteomes" id="UP000325577"/>
    </source>
</evidence>
<comment type="similarity">
    <text evidence="1">Belongs to the actin-binding proteins ADF family.</text>
</comment>
<gene>
    <name evidence="4" type="ORF">F0562_019864</name>
</gene>
<dbReference type="GO" id="GO:0030042">
    <property type="term" value="P:actin filament depolymerization"/>
    <property type="evidence" value="ECO:0007669"/>
    <property type="project" value="InterPro"/>
</dbReference>